<feature type="transmembrane region" description="Helical" evidence="3">
    <location>
        <begin position="236"/>
        <end position="260"/>
    </location>
</feature>
<feature type="transmembrane region" description="Helical" evidence="3">
    <location>
        <begin position="121"/>
        <end position="140"/>
    </location>
</feature>
<protein>
    <recommendedName>
        <fullName evidence="4">C2H2-type domain-containing protein</fullName>
    </recommendedName>
</protein>
<feature type="compositionally biased region" description="Acidic residues" evidence="2">
    <location>
        <begin position="746"/>
        <end position="755"/>
    </location>
</feature>
<feature type="transmembrane region" description="Helical" evidence="3">
    <location>
        <begin position="30"/>
        <end position="48"/>
    </location>
</feature>
<dbReference type="PANTHER" id="PTHR38848">
    <property type="entry name" value="G-PROTEIN COUPLED RECEPTORS FAMILY 3 PROFILE DOMAIN-CONTAINING PROTEIN"/>
    <property type="match status" value="1"/>
</dbReference>
<evidence type="ECO:0000259" key="4">
    <source>
        <dbReference type="PROSITE" id="PS50157"/>
    </source>
</evidence>
<feature type="region of interest" description="Disordered" evidence="2">
    <location>
        <begin position="739"/>
        <end position="783"/>
    </location>
</feature>
<feature type="domain" description="C2H2-type" evidence="4">
    <location>
        <begin position="542"/>
        <end position="565"/>
    </location>
</feature>
<feature type="transmembrane region" description="Helical" evidence="3">
    <location>
        <begin position="160"/>
        <end position="184"/>
    </location>
</feature>
<gene>
    <name evidence="5" type="ORF">RDB_LOCUS164882</name>
</gene>
<dbReference type="EMBL" id="CAJMXA010003958">
    <property type="protein sequence ID" value="CAE6529074.1"/>
    <property type="molecule type" value="Genomic_DNA"/>
</dbReference>
<dbReference type="PANTHER" id="PTHR38848:SF3">
    <property type="entry name" value="G-PROTEIN COUPLED RECEPTORS FAMILY 3 PROFILE DOMAIN-CONTAINING PROTEIN"/>
    <property type="match status" value="1"/>
</dbReference>
<keyword evidence="1" id="KW-0479">Metal-binding</keyword>
<evidence type="ECO:0000256" key="1">
    <source>
        <dbReference type="PROSITE-ProRule" id="PRU00042"/>
    </source>
</evidence>
<name>A0A8H3HGF4_9AGAM</name>
<feature type="transmembrane region" description="Helical" evidence="3">
    <location>
        <begin position="204"/>
        <end position="224"/>
    </location>
</feature>
<keyword evidence="1" id="KW-0863">Zinc-finger</keyword>
<dbReference type="Proteomes" id="UP000663853">
    <property type="component" value="Unassembled WGS sequence"/>
</dbReference>
<organism evidence="5 6">
    <name type="scientific">Rhizoctonia solani</name>
    <dbReference type="NCBI Taxonomy" id="456999"/>
    <lineage>
        <taxon>Eukaryota</taxon>
        <taxon>Fungi</taxon>
        <taxon>Dikarya</taxon>
        <taxon>Basidiomycota</taxon>
        <taxon>Agaricomycotina</taxon>
        <taxon>Agaricomycetes</taxon>
        <taxon>Cantharellales</taxon>
        <taxon>Ceratobasidiaceae</taxon>
        <taxon>Rhizoctonia</taxon>
    </lineage>
</organism>
<evidence type="ECO:0000313" key="5">
    <source>
        <dbReference type="EMBL" id="CAE6529074.1"/>
    </source>
</evidence>
<dbReference type="PROSITE" id="PS00028">
    <property type="entry name" value="ZINC_FINGER_C2H2_1"/>
    <property type="match status" value="1"/>
</dbReference>
<keyword evidence="1" id="KW-0862">Zinc</keyword>
<keyword evidence="3" id="KW-1133">Transmembrane helix</keyword>
<feature type="region of interest" description="Disordered" evidence="2">
    <location>
        <begin position="637"/>
        <end position="695"/>
    </location>
</feature>
<dbReference type="AlphaFoldDB" id="A0A8H3HGF4"/>
<sequence length="783" mass="84716">MSASGPYTDHPTQLAGIVFPNQSMQTLSSIIHLFGAVRMFYPCVLFRAPDDRRNIFLLADVVEYVLAQTMRTLGLLGFVSPLSDSLSARLIIQPSWLFLFATGILIGGAGMSSAFINCALGIYSCILLYAGSKVLIYCFLIEKVHIVWGGTHQPRLHSKVYLGCLITMLPYAAIVILMLIGRVAYFRDDRSCIIGLKAYASLSLLIYDLYINIFLTGMFLWPLFRSRLSNPKIKKMAMRTLAAAFAGLTTSTINIAVLTIMHGQQLGWVCLGSCGTDVTVNALVLFWVTDSVSQIGSENTHATNCLTVSPAAAIISNQSALEEGAKSPGRLAHEQVSTVIRRTGNSTASVVFGKPPGRRNKGLLGKIGDALRNRNDDQDDRMHQMSVQVTITTEQQGDIMLDDVNYTPRAVSVNESIGTSRMDLEKGEVDEEERRDIVVLPVKHGHEPYSSASRPGCPLVVVTFVELVSHSTSLAITSCISPSTRSLCSLSKVNGIGSSAITSRTITGIYPQYYDSVAPGSSTADSPAIEANGGKAKRGTIFKCETCSKVYRHPNCLVKHRWEHSPHWREASKFLLSKHQQVQMLEAAAILSHISPSRNGMGTSLPEDRSLWPAYLSGGLLPMPGMGTSAPVVPAAPPATAYREREASVSTSAVEDDEDVGESSDEREDSGYGSSSAALAVPGRPQPQPHQTYGIATSVGGHEYTLSSSHAGCDAGAHIGSMAYQYSIGRSMSASSFGVSSLRDRDEEEDETEGTADDHSHTHINGNGRKWEEDESMAMDMDL</sequence>
<keyword evidence="3" id="KW-0472">Membrane</keyword>
<evidence type="ECO:0000313" key="6">
    <source>
        <dbReference type="Proteomes" id="UP000663853"/>
    </source>
</evidence>
<evidence type="ECO:0000256" key="2">
    <source>
        <dbReference type="SAM" id="MobiDB-lite"/>
    </source>
</evidence>
<accession>A0A8H3HGF4</accession>
<evidence type="ECO:0000256" key="3">
    <source>
        <dbReference type="SAM" id="Phobius"/>
    </source>
</evidence>
<keyword evidence="3" id="KW-0812">Transmembrane</keyword>
<proteinExistence type="predicted"/>
<dbReference type="InterPro" id="IPR013087">
    <property type="entry name" value="Znf_C2H2_type"/>
</dbReference>
<feature type="transmembrane region" description="Helical" evidence="3">
    <location>
        <begin position="96"/>
        <end position="115"/>
    </location>
</feature>
<dbReference type="GO" id="GO:0008270">
    <property type="term" value="F:zinc ion binding"/>
    <property type="evidence" value="ECO:0007669"/>
    <property type="project" value="UniProtKB-KW"/>
</dbReference>
<reference evidence="5" key="1">
    <citation type="submission" date="2021-01" db="EMBL/GenBank/DDBJ databases">
        <authorList>
            <person name="Kaushik A."/>
        </authorList>
    </citation>
    <scope>NUCLEOTIDE SEQUENCE</scope>
    <source>
        <strain evidence="5">AG6-10EEA</strain>
    </source>
</reference>
<feature type="compositionally biased region" description="Acidic residues" evidence="2">
    <location>
        <begin position="654"/>
        <end position="668"/>
    </location>
</feature>
<comment type="caution">
    <text evidence="5">The sequence shown here is derived from an EMBL/GenBank/DDBJ whole genome shotgun (WGS) entry which is preliminary data.</text>
</comment>
<dbReference type="PROSITE" id="PS50157">
    <property type="entry name" value="ZINC_FINGER_C2H2_2"/>
    <property type="match status" value="1"/>
</dbReference>
<feature type="compositionally biased region" description="Acidic residues" evidence="2">
    <location>
        <begin position="773"/>
        <end position="783"/>
    </location>
</feature>